<dbReference type="InterPro" id="IPR011051">
    <property type="entry name" value="RmlC_Cupin_sf"/>
</dbReference>
<comment type="caution">
    <text evidence="1">The sequence shown here is derived from an EMBL/GenBank/DDBJ whole genome shotgun (WGS) entry which is preliminary data.</text>
</comment>
<accession>A0A0F9JFD8</accession>
<dbReference type="AlphaFoldDB" id="A0A0F9JFD8"/>
<dbReference type="EMBL" id="LAZR01010149">
    <property type="protein sequence ID" value="KKM68544.1"/>
    <property type="molecule type" value="Genomic_DNA"/>
</dbReference>
<evidence type="ECO:0000313" key="1">
    <source>
        <dbReference type="EMBL" id="KKM68544.1"/>
    </source>
</evidence>
<reference evidence="1" key="1">
    <citation type="journal article" date="2015" name="Nature">
        <title>Complex archaea that bridge the gap between prokaryotes and eukaryotes.</title>
        <authorList>
            <person name="Spang A."/>
            <person name="Saw J.H."/>
            <person name="Jorgensen S.L."/>
            <person name="Zaremba-Niedzwiedzka K."/>
            <person name="Martijn J."/>
            <person name="Lind A.E."/>
            <person name="van Eijk R."/>
            <person name="Schleper C."/>
            <person name="Guy L."/>
            <person name="Ettema T.J."/>
        </authorList>
    </citation>
    <scope>NUCLEOTIDE SEQUENCE</scope>
</reference>
<proteinExistence type="predicted"/>
<gene>
    <name evidence="1" type="ORF">LCGC14_1459800</name>
</gene>
<sequence length="171" mass="19725">MFRPFHNKEKEAITHLTAKYEDKRIIVESHVAAMTEGGIVPIRLKVTDDFEMIPSEYVFGGIAQWRVFFVDVMKRVSAVHHSWRKGAVMIRHSHVDYDECIYVVHGKLKNHITGDVIVPSETAHKVYADGGPNRMQEALDMPYGWYEIPAEQDHLIVALEDSEFIIKHVRL</sequence>
<dbReference type="SUPFAM" id="SSF51182">
    <property type="entry name" value="RmlC-like cupins"/>
    <property type="match status" value="1"/>
</dbReference>
<organism evidence="1">
    <name type="scientific">marine sediment metagenome</name>
    <dbReference type="NCBI Taxonomy" id="412755"/>
    <lineage>
        <taxon>unclassified sequences</taxon>
        <taxon>metagenomes</taxon>
        <taxon>ecological metagenomes</taxon>
    </lineage>
</organism>
<protein>
    <submittedName>
        <fullName evidence="1">Uncharacterized protein</fullName>
    </submittedName>
</protein>
<name>A0A0F9JFD8_9ZZZZ</name>